<dbReference type="Gene3D" id="2.60.40.1710">
    <property type="entry name" value="Subtilisin-like superfamily"/>
    <property type="match status" value="1"/>
</dbReference>
<evidence type="ECO:0000259" key="10">
    <source>
        <dbReference type="Pfam" id="PF00082"/>
    </source>
</evidence>
<name>A0A165P813_9BACL</name>
<dbReference type="PANTHER" id="PTHR43806">
    <property type="entry name" value="PEPTIDASE S8"/>
    <property type="match status" value="1"/>
</dbReference>
<evidence type="ECO:0000256" key="2">
    <source>
        <dbReference type="ARBA" id="ARBA00022670"/>
    </source>
</evidence>
<comment type="caution">
    <text evidence="12">The sequence shown here is derived from an EMBL/GenBank/DDBJ whole genome shotgun (WGS) entry which is preliminary data.</text>
</comment>
<feature type="active site" description="Charge relay system" evidence="6 7">
    <location>
        <position position="580"/>
    </location>
</feature>
<evidence type="ECO:0000256" key="1">
    <source>
        <dbReference type="ARBA" id="ARBA00011073"/>
    </source>
</evidence>
<reference evidence="13" key="1">
    <citation type="submission" date="2016-01" db="EMBL/GenBank/DDBJ databases">
        <title>Draft genome of Chromobacterium sp. F49.</title>
        <authorList>
            <person name="Hong K.W."/>
        </authorList>
    </citation>
    <scope>NUCLEOTIDE SEQUENCE [LARGE SCALE GENOMIC DNA]</scope>
    <source>
        <strain evidence="13">P7IIIA</strain>
    </source>
</reference>
<dbReference type="Gene3D" id="2.60.40.4070">
    <property type="match status" value="1"/>
</dbReference>
<evidence type="ECO:0008006" key="14">
    <source>
        <dbReference type="Google" id="ProtNLM"/>
    </source>
</evidence>
<evidence type="ECO:0000256" key="5">
    <source>
        <dbReference type="ARBA" id="ARBA00022825"/>
    </source>
</evidence>
<accession>A0A165P813</accession>
<feature type="domain" description="Peptidase S8/S53" evidence="10">
    <location>
        <begin position="176"/>
        <end position="634"/>
    </location>
</feature>
<dbReference type="GO" id="GO:0004252">
    <property type="term" value="F:serine-type endopeptidase activity"/>
    <property type="evidence" value="ECO:0007669"/>
    <property type="project" value="UniProtKB-UniRule"/>
</dbReference>
<dbReference type="InterPro" id="IPR036852">
    <property type="entry name" value="Peptidase_S8/S53_dom_sf"/>
</dbReference>
<evidence type="ECO:0000256" key="4">
    <source>
        <dbReference type="ARBA" id="ARBA00022801"/>
    </source>
</evidence>
<dbReference type="PROSITE" id="PS00138">
    <property type="entry name" value="SUBTILASE_SER"/>
    <property type="match status" value="1"/>
</dbReference>
<dbReference type="PANTHER" id="PTHR43806:SF11">
    <property type="entry name" value="CEREVISIN-RELATED"/>
    <property type="match status" value="1"/>
</dbReference>
<dbReference type="InterPro" id="IPR000209">
    <property type="entry name" value="Peptidase_S8/S53_dom"/>
</dbReference>
<dbReference type="GO" id="GO:0016020">
    <property type="term" value="C:membrane"/>
    <property type="evidence" value="ECO:0007669"/>
    <property type="project" value="InterPro"/>
</dbReference>
<dbReference type="InterPro" id="IPR023827">
    <property type="entry name" value="Peptidase_S8_Asp-AS"/>
</dbReference>
<dbReference type="OrthoDB" id="9798386at2"/>
<evidence type="ECO:0000256" key="3">
    <source>
        <dbReference type="ARBA" id="ARBA00022729"/>
    </source>
</evidence>
<dbReference type="InterPro" id="IPR050131">
    <property type="entry name" value="Peptidase_S8_subtilisin-like"/>
</dbReference>
<evidence type="ECO:0000256" key="6">
    <source>
        <dbReference type="PIRSR" id="PIRSR615500-1"/>
    </source>
</evidence>
<dbReference type="Pfam" id="PF00082">
    <property type="entry name" value="Peptidase_S8"/>
    <property type="match status" value="1"/>
</dbReference>
<evidence type="ECO:0000313" key="12">
    <source>
        <dbReference type="EMBL" id="KZE69293.1"/>
    </source>
</evidence>
<dbReference type="InterPro" id="IPR034216">
    <property type="entry name" value="C5a_Peptidase"/>
</dbReference>
<proteinExistence type="inferred from homology"/>
<feature type="active site" description="Charge relay system" evidence="6 7">
    <location>
        <position position="185"/>
    </location>
</feature>
<dbReference type="Pfam" id="PF06280">
    <property type="entry name" value="fn3_5"/>
    <property type="match status" value="1"/>
</dbReference>
<dbReference type="PRINTS" id="PR00723">
    <property type="entry name" value="SUBTILISIN"/>
</dbReference>
<dbReference type="PROSITE" id="PS00136">
    <property type="entry name" value="SUBTILASE_ASP"/>
    <property type="match status" value="1"/>
</dbReference>
<sequence length="1144" mass="125849">MRDMKRKVLPSFLAGIIAVSTFGSSVSADFQFSKQDSKQLPISETLEKLKNFQFTSDTSNDPLYGLQKSSFNPNEVVRIVVEVEVDKQAKALPTAQVEKVKKAVTEKRSAATKVRHTYSKGFYGFSVETTLGEAQKWANLDGVKDVRVAKQYEHTVVNSKELVEAMKSWTTYNTRGEGMVVAVVDSGVDHRHDAMQLSEKGKKAAKLSQETLQDAFDRTPVNEVWFTDKVPTGYDWADKDSNVIPSKNSHGTHVAGIVGAYEETQKKAVGVAPDVQLIAEKVFSDKGGGAYDDDIAAGIYHAVEMGADVINLSLGSEAGNVDPNDPVQRAIQYATEKGVLVVAAAGNAAYSTKNNLLAKSQLPLAKNPDIGLVGDPGVTPYALQVASSENDTMTVDGLRLSDGSLFGYQIQPGIKKLIGTLDPAKQYELVFVGEGSSADFKNLDLQGKIAVAQPLQNYSTFTHIQTGAGGKGAVAAMVVPPPQVPAYSSLFFSPYFIPAVTTDQVNGNQLVERLKAGEKVTVQLTDEVLKVQNTATEPMSVFSSFGSPTDLSFKPEITAPGGKIFSTVINNEYETMSGTSMASPHVAGGGALLLQHYYQELGLQKEMETVLKAKNALMNTSETLSNPKHDNTLYSPRRQGSGMMKIERAIKTPYLLERTGVPLEQAASVALKEVGRNFDFTLNVEPLKQNQVKPQHQYEIQVNLITDETTKQTHAGVEREYLTLHSVPVKGAIIKINGKTYDPAESYTYKPQRDQEVTISVTLPEELSEGRFIEGFVRFVPKGSSAKELTTLSVPLMGYYGDWDQIANVDESPVTGDAFLGYTVLFNDMDSFPLGYNSSNGTFDPGKIGVSPLSVSAGAYPSFTALRNLKEMSLSIQDDKGNTVANLGNFNEFTEDGSPYPFRKNIMSYRDYSYNMEGFNWNSTDDEGNTVKDGQYYYVYKSTLNYEGAKPQVTKIPIKVDSVAPKAENIKVAELPDGRYRVTWYVKENSTYHMGSMLWINGTYQRLQNGVNEFISKVKPELVTISAFDHARNVGVTYEGNQNFLNAEPFINYLGLNNATNISESKPLLIRAFGYKRLDWHFEIMDAQGNTVEEADILNEHSIYNLPWVPDSDYPNGDYFIMVTAKDETGLSLKSEARKITIKR</sequence>
<dbReference type="GO" id="GO:0005576">
    <property type="term" value="C:extracellular region"/>
    <property type="evidence" value="ECO:0007669"/>
    <property type="project" value="UniProtKB-SubCell"/>
</dbReference>
<dbReference type="PROSITE" id="PS51892">
    <property type="entry name" value="SUBTILASE"/>
    <property type="match status" value="1"/>
</dbReference>
<feature type="domain" description="C5a peptidase/Subtilisin-like protease SBT2-like Fn3-like" evidence="11">
    <location>
        <begin position="669"/>
        <end position="797"/>
    </location>
</feature>
<feature type="active site" description="Charge relay system" evidence="6 7">
    <location>
        <position position="250"/>
    </location>
</feature>
<dbReference type="CDD" id="cd07475">
    <property type="entry name" value="Peptidases_S8_C5a_Peptidase"/>
    <property type="match status" value="1"/>
</dbReference>
<evidence type="ECO:0000256" key="9">
    <source>
        <dbReference type="SAM" id="SignalP"/>
    </source>
</evidence>
<evidence type="ECO:0000256" key="7">
    <source>
        <dbReference type="PROSITE-ProRule" id="PRU01240"/>
    </source>
</evidence>
<dbReference type="Proteomes" id="UP000076567">
    <property type="component" value="Unassembled WGS sequence"/>
</dbReference>
<dbReference type="InterPro" id="IPR015500">
    <property type="entry name" value="Peptidase_S8_subtilisin-rel"/>
</dbReference>
<organism evidence="12 13">
    <name type="scientific">Fictibacillus phosphorivorans</name>
    <dbReference type="NCBI Taxonomy" id="1221500"/>
    <lineage>
        <taxon>Bacteria</taxon>
        <taxon>Bacillati</taxon>
        <taxon>Bacillota</taxon>
        <taxon>Bacilli</taxon>
        <taxon>Bacillales</taxon>
        <taxon>Fictibacillaceae</taxon>
        <taxon>Fictibacillus</taxon>
    </lineage>
</organism>
<gene>
    <name evidence="12" type="ORF">AWM68_03230</name>
</gene>
<dbReference type="AlphaFoldDB" id="A0A165P813"/>
<keyword evidence="5 7" id="KW-0720">Serine protease</keyword>
<feature type="chain" id="PRO_5007863927" description="Peptidase S8" evidence="9">
    <location>
        <begin position="29"/>
        <end position="1144"/>
    </location>
</feature>
<protein>
    <recommendedName>
        <fullName evidence="14">Peptidase S8</fullName>
    </recommendedName>
</protein>
<keyword evidence="4 7" id="KW-0378">Hydrolase</keyword>
<dbReference type="EMBL" id="LRFC01000001">
    <property type="protein sequence ID" value="KZE69293.1"/>
    <property type="molecule type" value="Genomic_DNA"/>
</dbReference>
<keyword evidence="3 9" id="KW-0732">Signal</keyword>
<dbReference type="InterPro" id="IPR023828">
    <property type="entry name" value="Peptidase_S8_Ser-AS"/>
</dbReference>
<keyword evidence="2 7" id="KW-0645">Protease</keyword>
<dbReference type="SUPFAM" id="SSF52743">
    <property type="entry name" value="Subtilisin-like"/>
    <property type="match status" value="1"/>
</dbReference>
<keyword evidence="13" id="KW-1185">Reference proteome</keyword>
<dbReference type="Gene3D" id="3.40.50.200">
    <property type="entry name" value="Peptidase S8/S53 domain"/>
    <property type="match status" value="1"/>
</dbReference>
<dbReference type="Gene3D" id="3.50.30.30">
    <property type="match status" value="1"/>
</dbReference>
<feature type="signal peptide" evidence="9">
    <location>
        <begin position="1"/>
        <end position="28"/>
    </location>
</feature>
<dbReference type="InterPro" id="IPR022398">
    <property type="entry name" value="Peptidase_S8_His-AS"/>
</dbReference>
<evidence type="ECO:0000259" key="11">
    <source>
        <dbReference type="Pfam" id="PF06280"/>
    </source>
</evidence>
<evidence type="ECO:0000256" key="8">
    <source>
        <dbReference type="RuleBase" id="RU003355"/>
    </source>
</evidence>
<evidence type="ECO:0000313" key="13">
    <source>
        <dbReference type="Proteomes" id="UP000076567"/>
    </source>
</evidence>
<dbReference type="PROSITE" id="PS00137">
    <property type="entry name" value="SUBTILASE_HIS"/>
    <property type="match status" value="1"/>
</dbReference>
<dbReference type="InterPro" id="IPR010435">
    <property type="entry name" value="C5a/SBT2-like_Fn3"/>
</dbReference>
<dbReference type="GO" id="GO:0006508">
    <property type="term" value="P:proteolysis"/>
    <property type="evidence" value="ECO:0007669"/>
    <property type="project" value="UniProtKB-KW"/>
</dbReference>
<comment type="similarity">
    <text evidence="1 7 8">Belongs to the peptidase S8 family.</text>
</comment>